<proteinExistence type="inferred from homology"/>
<dbReference type="PRINTS" id="PR01543">
    <property type="entry name" value="ANATRNSFRASE"/>
</dbReference>
<reference evidence="3 4" key="1">
    <citation type="submission" date="2018-12" db="EMBL/GenBank/DDBJ databases">
        <title>Complete genome sequence of Iodobacter sp. H11R3.</title>
        <authorList>
            <person name="Bae J.-W."/>
        </authorList>
    </citation>
    <scope>NUCLEOTIDE SEQUENCE [LARGE SCALE GENOMIC DNA]</scope>
    <source>
        <strain evidence="3 4">H11R3</strain>
    </source>
</reference>
<name>A0A3S8ZRE8_9NEIS</name>
<sequence>MLNDKEIRLYLDRINYSGRITTDSVTLTTLYQAHIRHIPFENLDIKLGIPIYLSIPALFKKVILAKRGNFCDG</sequence>
<dbReference type="OrthoDB" id="7181050at2"/>
<dbReference type="KEGG" id="iod:EJO50_06010"/>
<accession>A0A3S8ZRE8</accession>
<dbReference type="RefSeq" id="WP_125972398.1">
    <property type="nucleotide sequence ID" value="NZ_CP034433.1"/>
</dbReference>
<dbReference type="EMBL" id="CP034433">
    <property type="protein sequence ID" value="AZN36070.1"/>
    <property type="molecule type" value="Genomic_DNA"/>
</dbReference>
<organism evidence="3 4">
    <name type="scientific">Iodobacter ciconiae</name>
    <dbReference type="NCBI Taxonomy" id="2496266"/>
    <lineage>
        <taxon>Bacteria</taxon>
        <taxon>Pseudomonadati</taxon>
        <taxon>Pseudomonadota</taxon>
        <taxon>Betaproteobacteria</taxon>
        <taxon>Neisseriales</taxon>
        <taxon>Chitinibacteraceae</taxon>
        <taxon>Iodobacter</taxon>
    </lineage>
</organism>
<dbReference type="AlphaFoldDB" id="A0A3S8ZRE8"/>
<dbReference type="Gene3D" id="3.30.2140.10">
    <property type="entry name" value="Arylamine N-acetyltransferase"/>
    <property type="match status" value="1"/>
</dbReference>
<dbReference type="PANTHER" id="PTHR11786:SF0">
    <property type="entry name" value="ARYLAMINE N-ACETYLTRANSFERASE 4-RELATED"/>
    <property type="match status" value="1"/>
</dbReference>
<evidence type="ECO:0000256" key="2">
    <source>
        <dbReference type="RuleBase" id="RU003452"/>
    </source>
</evidence>
<dbReference type="SUPFAM" id="SSF54001">
    <property type="entry name" value="Cysteine proteinases"/>
    <property type="match status" value="1"/>
</dbReference>
<evidence type="ECO:0000256" key="1">
    <source>
        <dbReference type="ARBA" id="ARBA00006547"/>
    </source>
</evidence>
<dbReference type="InterPro" id="IPR001447">
    <property type="entry name" value="Arylamine_N-AcTrfase"/>
</dbReference>
<dbReference type="Proteomes" id="UP000282438">
    <property type="component" value="Chromosome"/>
</dbReference>
<protein>
    <submittedName>
        <fullName evidence="3">Arylamine N-acetyltransferase</fullName>
    </submittedName>
</protein>
<evidence type="ECO:0000313" key="3">
    <source>
        <dbReference type="EMBL" id="AZN36070.1"/>
    </source>
</evidence>
<dbReference type="PANTHER" id="PTHR11786">
    <property type="entry name" value="N-HYDROXYARYLAMINE O-ACETYLTRANSFERASE"/>
    <property type="match status" value="1"/>
</dbReference>
<keyword evidence="3" id="KW-0808">Transferase</keyword>
<dbReference type="Pfam" id="PF00797">
    <property type="entry name" value="Acetyltransf_2"/>
    <property type="match status" value="1"/>
</dbReference>
<dbReference type="InterPro" id="IPR038765">
    <property type="entry name" value="Papain-like_cys_pep_sf"/>
</dbReference>
<gene>
    <name evidence="3" type="ORF">EJO50_06010</name>
</gene>
<dbReference type="GO" id="GO:0016407">
    <property type="term" value="F:acetyltransferase activity"/>
    <property type="evidence" value="ECO:0007669"/>
    <property type="project" value="InterPro"/>
</dbReference>
<keyword evidence="4" id="KW-1185">Reference proteome</keyword>
<evidence type="ECO:0000313" key="4">
    <source>
        <dbReference type="Proteomes" id="UP000282438"/>
    </source>
</evidence>
<comment type="similarity">
    <text evidence="1 2">Belongs to the arylamine N-acetyltransferase family.</text>
</comment>